<feature type="domain" description="Methionyl/Leucyl tRNA synthetase" evidence="11">
    <location>
        <begin position="141"/>
        <end position="364"/>
    </location>
</feature>
<evidence type="ECO:0000256" key="1">
    <source>
        <dbReference type="ARBA" id="ARBA00003314"/>
    </source>
</evidence>
<protein>
    <recommendedName>
        <fullName evidence="3">Methionine--tRNA ligase</fullName>
        <ecNumber evidence="2">6.1.1.10</ecNumber>
    </recommendedName>
    <alternativeName>
        <fullName evidence="9">Methionyl-tRNA synthetase</fullName>
    </alternativeName>
</protein>
<dbReference type="GO" id="GO:0006431">
    <property type="term" value="P:methionyl-tRNA aminoacylation"/>
    <property type="evidence" value="ECO:0007669"/>
    <property type="project" value="InterPro"/>
</dbReference>
<evidence type="ECO:0000256" key="9">
    <source>
        <dbReference type="ARBA" id="ARBA00030904"/>
    </source>
</evidence>
<keyword evidence="8 10" id="KW-0030">Aminoacyl-tRNA synthetase</keyword>
<dbReference type="Gene3D" id="3.40.50.620">
    <property type="entry name" value="HUPs"/>
    <property type="match status" value="1"/>
</dbReference>
<dbReference type="FunFam" id="2.170.220.10:FF:000002">
    <property type="entry name" value="Methionine--tRNA ligase"/>
    <property type="match status" value="1"/>
</dbReference>
<gene>
    <name evidence="12" type="ORF">COT62_00640</name>
</gene>
<dbReference type="InterPro" id="IPR015413">
    <property type="entry name" value="Methionyl/Leucyl_tRNA_Synth"/>
</dbReference>
<dbReference type="InterPro" id="IPR014758">
    <property type="entry name" value="Met-tRNA_synth"/>
</dbReference>
<dbReference type="PANTHER" id="PTHR43326:SF1">
    <property type="entry name" value="METHIONINE--TRNA LIGASE, MITOCHONDRIAL"/>
    <property type="match status" value="1"/>
</dbReference>
<dbReference type="InterPro" id="IPR033911">
    <property type="entry name" value="MetRS_core"/>
</dbReference>
<evidence type="ECO:0000256" key="3">
    <source>
        <dbReference type="ARBA" id="ARBA00018753"/>
    </source>
</evidence>
<evidence type="ECO:0000256" key="4">
    <source>
        <dbReference type="ARBA" id="ARBA00022598"/>
    </source>
</evidence>
<dbReference type="SUPFAM" id="SSF47323">
    <property type="entry name" value="Anticodon-binding domain of a subclass of class I aminoacyl-tRNA synthetases"/>
    <property type="match status" value="1"/>
</dbReference>
<dbReference type="PRINTS" id="PR01041">
    <property type="entry name" value="TRNASYNTHMET"/>
</dbReference>
<dbReference type="Gene3D" id="2.170.220.10">
    <property type="match status" value="1"/>
</dbReference>
<dbReference type="InterPro" id="IPR009080">
    <property type="entry name" value="tRNAsynth_Ia_anticodon-bd"/>
</dbReference>
<dbReference type="EC" id="6.1.1.10" evidence="2"/>
<evidence type="ECO:0000256" key="10">
    <source>
        <dbReference type="RuleBase" id="RU363039"/>
    </source>
</evidence>
<evidence type="ECO:0000259" key="11">
    <source>
        <dbReference type="Pfam" id="PF09334"/>
    </source>
</evidence>
<dbReference type="CDD" id="cd00814">
    <property type="entry name" value="MetRS_core"/>
    <property type="match status" value="1"/>
</dbReference>
<evidence type="ECO:0000313" key="12">
    <source>
        <dbReference type="EMBL" id="PIS16009.1"/>
    </source>
</evidence>
<dbReference type="Gene3D" id="1.10.730.10">
    <property type="entry name" value="Isoleucyl-tRNA Synthetase, Domain 1"/>
    <property type="match status" value="1"/>
</dbReference>
<sequence>MPSQKRIYINTSIPYVNAAPHIGYALEVVQTDALSRFYREIGYDVYFAVGTDENAIKNVEAAEKEGVSTRQFVDRNSGAFLDLKNSLNLSFDQFIRTTSEKHIKGVHKLWQLCSKDIYKKTYKGLYCTGCETFYKDNEFKDNVCPDHNRKLEMIEEENYFFALSRYRKPLNALYQEGKINVYPTFRRDEMLKFINGDLEDFSISRPVLRTKGWGVPVPNDPSQMVYVWFDALGNYITALDFYRDGELFKKYWMENTNRINVIGKDITKFHLVYWPAMLLSAHLPLPTRIYVHGFITVEGKKMSKTLGNVVNPKDLVTQYGTDAARYYLLREIPPLDDGNYSHSRMEELYASDLANELGNLVSRITTLAHKDGISTAKEKPPTDAVYTKTHQALFEKFEFSKILELVWKEIKRYNKEIDEFAPWKKTDVQRKPFLEKLLYNIHIIGYRLLPFIPESAQKIIQASSGKVEKITPLFPRRSISV</sequence>
<keyword evidence="5 10" id="KW-0547">Nucleotide-binding</keyword>
<dbReference type="InterPro" id="IPR023457">
    <property type="entry name" value="Met-tRNA_synth_2"/>
</dbReference>
<comment type="caution">
    <text evidence="12">The sequence shown here is derived from an EMBL/GenBank/DDBJ whole genome shotgun (WGS) entry which is preliminary data.</text>
</comment>
<reference evidence="13" key="1">
    <citation type="submission" date="2017-09" db="EMBL/GenBank/DDBJ databases">
        <title>Depth-based differentiation of microbial function through sediment-hosted aquifers and enrichment of novel symbionts in the deep terrestrial subsurface.</title>
        <authorList>
            <person name="Probst A.J."/>
            <person name="Ladd B."/>
            <person name="Jarett J.K."/>
            <person name="Geller-Mcgrath D.E."/>
            <person name="Sieber C.M.K."/>
            <person name="Emerson J.B."/>
            <person name="Anantharaman K."/>
            <person name="Thomas B.C."/>
            <person name="Malmstrom R."/>
            <person name="Stieglmeier M."/>
            <person name="Klingl A."/>
            <person name="Woyke T."/>
            <person name="Ryan C.M."/>
            <person name="Banfield J.F."/>
        </authorList>
    </citation>
    <scope>NUCLEOTIDE SEQUENCE [LARGE SCALE GENOMIC DNA]</scope>
</reference>
<evidence type="ECO:0000256" key="6">
    <source>
        <dbReference type="ARBA" id="ARBA00022840"/>
    </source>
</evidence>
<organism evidence="12 13">
    <name type="scientific">Candidatus Roizmanbacteria bacterium CG09_land_8_20_14_0_10_41_9</name>
    <dbReference type="NCBI Taxonomy" id="1974850"/>
    <lineage>
        <taxon>Bacteria</taxon>
        <taxon>Candidatus Roizmaniibacteriota</taxon>
    </lineage>
</organism>
<keyword evidence="4 10" id="KW-0436">Ligase</keyword>
<dbReference type="EMBL" id="PEZG01000016">
    <property type="protein sequence ID" value="PIS16009.1"/>
    <property type="molecule type" value="Genomic_DNA"/>
</dbReference>
<evidence type="ECO:0000256" key="8">
    <source>
        <dbReference type="ARBA" id="ARBA00023146"/>
    </source>
</evidence>
<evidence type="ECO:0000256" key="7">
    <source>
        <dbReference type="ARBA" id="ARBA00022917"/>
    </source>
</evidence>
<dbReference type="AlphaFoldDB" id="A0A2H0WVU4"/>
<keyword evidence="7 10" id="KW-0648">Protein biosynthesis</keyword>
<evidence type="ECO:0000256" key="2">
    <source>
        <dbReference type="ARBA" id="ARBA00012838"/>
    </source>
</evidence>
<comment type="function">
    <text evidence="1">Is required not only for elongation of protein synthesis but also for the initiation of all mRNA translation through initiator tRNA(fMet) aminoacylation.</text>
</comment>
<dbReference type="NCBIfam" id="TIGR00398">
    <property type="entry name" value="metG"/>
    <property type="match status" value="1"/>
</dbReference>
<comment type="similarity">
    <text evidence="10">Belongs to the class-I aminoacyl-tRNA synthetase family.</text>
</comment>
<evidence type="ECO:0000256" key="5">
    <source>
        <dbReference type="ARBA" id="ARBA00022741"/>
    </source>
</evidence>
<accession>A0A2H0WVU4</accession>
<dbReference type="SUPFAM" id="SSF52374">
    <property type="entry name" value="Nucleotidylyl transferase"/>
    <property type="match status" value="1"/>
</dbReference>
<dbReference type="InterPro" id="IPR014729">
    <property type="entry name" value="Rossmann-like_a/b/a_fold"/>
</dbReference>
<dbReference type="Proteomes" id="UP000231198">
    <property type="component" value="Unassembled WGS sequence"/>
</dbReference>
<dbReference type="GO" id="GO:0005524">
    <property type="term" value="F:ATP binding"/>
    <property type="evidence" value="ECO:0007669"/>
    <property type="project" value="UniProtKB-KW"/>
</dbReference>
<dbReference type="Pfam" id="PF09334">
    <property type="entry name" value="tRNA-synt_1g"/>
    <property type="match status" value="1"/>
</dbReference>
<proteinExistence type="inferred from homology"/>
<dbReference type="GO" id="GO:0004825">
    <property type="term" value="F:methionine-tRNA ligase activity"/>
    <property type="evidence" value="ECO:0007669"/>
    <property type="project" value="UniProtKB-EC"/>
</dbReference>
<name>A0A2H0WVU4_9BACT</name>
<evidence type="ECO:0000313" key="13">
    <source>
        <dbReference type="Proteomes" id="UP000231198"/>
    </source>
</evidence>
<keyword evidence="6 10" id="KW-0067">ATP-binding</keyword>
<dbReference type="PANTHER" id="PTHR43326">
    <property type="entry name" value="METHIONYL-TRNA SYNTHETASE"/>
    <property type="match status" value="1"/>
</dbReference>